<evidence type="ECO:0000313" key="8">
    <source>
        <dbReference type="Proteomes" id="UP000887013"/>
    </source>
</evidence>
<evidence type="ECO:0000256" key="5">
    <source>
        <dbReference type="SAM" id="MobiDB-lite"/>
    </source>
</evidence>
<protein>
    <submittedName>
        <fullName evidence="7">BED-type domain-containing protein</fullName>
    </submittedName>
</protein>
<dbReference type="AlphaFoldDB" id="A0A8X6Q097"/>
<evidence type="ECO:0000256" key="1">
    <source>
        <dbReference type="ARBA" id="ARBA00022723"/>
    </source>
</evidence>
<comment type="caution">
    <text evidence="7">The sequence shown here is derived from an EMBL/GenBank/DDBJ whole genome shotgun (WGS) entry which is preliminary data.</text>
</comment>
<sequence>MSIPCKMPDIREGRKFKRSQCWHFYEKTPGGGFCKLCQKEILTQAGGTTNLRNHLRRRHGELWFACMENRLDTDTLTMLDHSVSEIDKESFSIGAEEITNGETENSSIHTLQAYRSEDGGTLIYLHAVPDDDSTVNFQPEVSSASSISITNGETEINEPEKETSDLCDPKSHKSEDAKETAVVPPKRFINSNVKNFQGSSYESKTAMRKLNRPSLIPPMSSSKEDSFDHFGKYIASLLRNLPSKKVACRLQGEIINFIMKEQIKLADS</sequence>
<proteinExistence type="predicted"/>
<feature type="domain" description="BED-type" evidence="6">
    <location>
        <begin position="16"/>
        <end position="59"/>
    </location>
</feature>
<dbReference type="GO" id="GO:0008270">
    <property type="term" value="F:zinc ion binding"/>
    <property type="evidence" value="ECO:0007669"/>
    <property type="project" value="UniProtKB-KW"/>
</dbReference>
<dbReference type="InterPro" id="IPR003656">
    <property type="entry name" value="Znf_BED"/>
</dbReference>
<name>A0A8X6Q097_NEPPI</name>
<evidence type="ECO:0000256" key="3">
    <source>
        <dbReference type="ARBA" id="ARBA00022833"/>
    </source>
</evidence>
<dbReference type="OrthoDB" id="6414622at2759"/>
<dbReference type="EMBL" id="BMAW01122516">
    <property type="protein sequence ID" value="GFT99223.1"/>
    <property type="molecule type" value="Genomic_DNA"/>
</dbReference>
<keyword evidence="2 4" id="KW-0863">Zinc-finger</keyword>
<dbReference type="Proteomes" id="UP000887013">
    <property type="component" value="Unassembled WGS sequence"/>
</dbReference>
<dbReference type="InterPro" id="IPR036236">
    <property type="entry name" value="Znf_C2H2_sf"/>
</dbReference>
<dbReference type="PROSITE" id="PS50808">
    <property type="entry name" value="ZF_BED"/>
    <property type="match status" value="1"/>
</dbReference>
<dbReference type="SUPFAM" id="SSF57667">
    <property type="entry name" value="beta-beta-alpha zinc fingers"/>
    <property type="match status" value="1"/>
</dbReference>
<reference evidence="7" key="1">
    <citation type="submission" date="2020-08" db="EMBL/GenBank/DDBJ databases">
        <title>Multicomponent nature underlies the extraordinary mechanical properties of spider dragline silk.</title>
        <authorList>
            <person name="Kono N."/>
            <person name="Nakamura H."/>
            <person name="Mori M."/>
            <person name="Yoshida Y."/>
            <person name="Ohtoshi R."/>
            <person name="Malay A.D."/>
            <person name="Moran D.A.P."/>
            <person name="Tomita M."/>
            <person name="Numata K."/>
            <person name="Arakawa K."/>
        </authorList>
    </citation>
    <scope>NUCLEOTIDE SEQUENCE</scope>
</reference>
<keyword evidence="8" id="KW-1185">Reference proteome</keyword>
<feature type="compositionally biased region" description="Basic and acidic residues" evidence="5">
    <location>
        <begin position="158"/>
        <end position="179"/>
    </location>
</feature>
<organism evidence="7 8">
    <name type="scientific">Nephila pilipes</name>
    <name type="common">Giant wood spider</name>
    <name type="synonym">Nephila maculata</name>
    <dbReference type="NCBI Taxonomy" id="299642"/>
    <lineage>
        <taxon>Eukaryota</taxon>
        <taxon>Metazoa</taxon>
        <taxon>Ecdysozoa</taxon>
        <taxon>Arthropoda</taxon>
        <taxon>Chelicerata</taxon>
        <taxon>Arachnida</taxon>
        <taxon>Araneae</taxon>
        <taxon>Araneomorphae</taxon>
        <taxon>Entelegynae</taxon>
        <taxon>Araneoidea</taxon>
        <taxon>Nephilidae</taxon>
        <taxon>Nephila</taxon>
    </lineage>
</organism>
<evidence type="ECO:0000259" key="6">
    <source>
        <dbReference type="PROSITE" id="PS50808"/>
    </source>
</evidence>
<keyword evidence="3" id="KW-0862">Zinc</keyword>
<gene>
    <name evidence="7" type="primary">NCL1_53268</name>
    <name evidence="7" type="ORF">NPIL_535151</name>
</gene>
<evidence type="ECO:0000313" key="7">
    <source>
        <dbReference type="EMBL" id="GFT99223.1"/>
    </source>
</evidence>
<dbReference type="GO" id="GO:0003677">
    <property type="term" value="F:DNA binding"/>
    <property type="evidence" value="ECO:0007669"/>
    <property type="project" value="InterPro"/>
</dbReference>
<accession>A0A8X6Q097</accession>
<feature type="region of interest" description="Disordered" evidence="5">
    <location>
        <begin position="141"/>
        <end position="182"/>
    </location>
</feature>
<evidence type="ECO:0000256" key="2">
    <source>
        <dbReference type="ARBA" id="ARBA00022771"/>
    </source>
</evidence>
<dbReference type="SMART" id="SM00614">
    <property type="entry name" value="ZnF_BED"/>
    <property type="match status" value="1"/>
</dbReference>
<evidence type="ECO:0000256" key="4">
    <source>
        <dbReference type="PROSITE-ProRule" id="PRU00027"/>
    </source>
</evidence>
<keyword evidence="1" id="KW-0479">Metal-binding</keyword>
<dbReference type="Pfam" id="PF02892">
    <property type="entry name" value="zf-BED"/>
    <property type="match status" value="1"/>
</dbReference>
<feature type="compositionally biased region" description="Polar residues" evidence="5">
    <location>
        <begin position="141"/>
        <end position="154"/>
    </location>
</feature>